<feature type="compositionally biased region" description="Acidic residues" evidence="2">
    <location>
        <begin position="2138"/>
        <end position="2180"/>
    </location>
</feature>
<dbReference type="InterPro" id="IPR045063">
    <property type="entry name" value="Dynamin_N"/>
</dbReference>
<feature type="region of interest" description="Disordered" evidence="2">
    <location>
        <begin position="2328"/>
        <end position="2384"/>
    </location>
</feature>
<feature type="compositionally biased region" description="Polar residues" evidence="2">
    <location>
        <begin position="395"/>
        <end position="415"/>
    </location>
</feature>
<feature type="region of interest" description="Disordered" evidence="2">
    <location>
        <begin position="1473"/>
        <end position="1502"/>
    </location>
</feature>
<dbReference type="Pfam" id="PF00498">
    <property type="entry name" value="FHA"/>
    <property type="match status" value="1"/>
</dbReference>
<dbReference type="InterPro" id="IPR056024">
    <property type="entry name" value="DUF7605"/>
</dbReference>
<feature type="compositionally biased region" description="Polar residues" evidence="2">
    <location>
        <begin position="1089"/>
        <end position="1102"/>
    </location>
</feature>
<feature type="compositionally biased region" description="Polar residues" evidence="2">
    <location>
        <begin position="1157"/>
        <end position="1181"/>
    </location>
</feature>
<dbReference type="SUPFAM" id="SSF52540">
    <property type="entry name" value="P-loop containing nucleoside triphosphate hydrolases"/>
    <property type="match status" value="2"/>
</dbReference>
<feature type="region of interest" description="Disordered" evidence="2">
    <location>
        <begin position="1157"/>
        <end position="1452"/>
    </location>
</feature>
<dbReference type="SMART" id="SM00240">
    <property type="entry name" value="FHA"/>
    <property type="match status" value="1"/>
</dbReference>
<feature type="compositionally biased region" description="Low complexity" evidence="2">
    <location>
        <begin position="3557"/>
        <end position="3568"/>
    </location>
</feature>
<feature type="region of interest" description="Disordered" evidence="2">
    <location>
        <begin position="2030"/>
        <end position="2288"/>
    </location>
</feature>
<dbReference type="PROSITE" id="PS50006">
    <property type="entry name" value="FHA_DOMAIN"/>
    <property type="match status" value="1"/>
</dbReference>
<feature type="compositionally biased region" description="Acidic residues" evidence="2">
    <location>
        <begin position="2263"/>
        <end position="2273"/>
    </location>
</feature>
<evidence type="ECO:0000313" key="4">
    <source>
        <dbReference type="Proteomes" id="UP000001554"/>
    </source>
</evidence>
<feature type="region of interest" description="Disordered" evidence="2">
    <location>
        <begin position="283"/>
        <end position="333"/>
    </location>
</feature>
<dbReference type="Proteomes" id="UP000001554">
    <property type="component" value="Chromosome 6"/>
</dbReference>
<feature type="coiled-coil region" evidence="1">
    <location>
        <begin position="2782"/>
        <end position="2809"/>
    </location>
</feature>
<feature type="region of interest" description="Disordered" evidence="2">
    <location>
        <begin position="1021"/>
        <end position="1125"/>
    </location>
</feature>
<feature type="compositionally biased region" description="Acidic residues" evidence="2">
    <location>
        <begin position="922"/>
        <end position="941"/>
    </location>
</feature>
<feature type="region of interest" description="Disordered" evidence="2">
    <location>
        <begin position="2841"/>
        <end position="2867"/>
    </location>
</feature>
<feature type="region of interest" description="Disordered" evidence="2">
    <location>
        <begin position="1633"/>
        <end position="1673"/>
    </location>
</feature>
<feature type="compositionally biased region" description="Acidic residues" evidence="2">
    <location>
        <begin position="2846"/>
        <end position="2866"/>
    </location>
</feature>
<dbReference type="Pfam" id="PF24564">
    <property type="entry name" value="DUF7605"/>
    <property type="match status" value="1"/>
</dbReference>
<feature type="compositionally biased region" description="Basic and acidic residues" evidence="2">
    <location>
        <begin position="1808"/>
        <end position="1819"/>
    </location>
</feature>
<dbReference type="Gene3D" id="2.60.200.20">
    <property type="match status" value="1"/>
</dbReference>
<keyword evidence="1" id="KW-0175">Coiled coil</keyword>
<feature type="compositionally biased region" description="Basic and acidic residues" evidence="2">
    <location>
        <begin position="571"/>
        <end position="583"/>
    </location>
</feature>
<protein>
    <submittedName>
        <fullName evidence="5">Uncharacterized protein LOC118418142</fullName>
    </submittedName>
</protein>
<dbReference type="Gene3D" id="3.40.50.300">
    <property type="entry name" value="P-loop containing nucleotide triphosphate hydrolases"/>
    <property type="match status" value="1"/>
</dbReference>
<keyword evidence="4" id="KW-1185">Reference proteome</keyword>
<feature type="region of interest" description="Disordered" evidence="2">
    <location>
        <begin position="3520"/>
        <end position="3646"/>
    </location>
</feature>
<feature type="compositionally biased region" description="Basic and acidic residues" evidence="2">
    <location>
        <begin position="1826"/>
        <end position="1838"/>
    </location>
</feature>
<feature type="compositionally biased region" description="Basic and acidic residues" evidence="2">
    <location>
        <begin position="1412"/>
        <end position="1425"/>
    </location>
</feature>
<feature type="compositionally biased region" description="Polar residues" evidence="2">
    <location>
        <begin position="598"/>
        <end position="609"/>
    </location>
</feature>
<feature type="compositionally biased region" description="Polar residues" evidence="2">
    <location>
        <begin position="855"/>
        <end position="866"/>
    </location>
</feature>
<feature type="compositionally biased region" description="Basic and acidic residues" evidence="2">
    <location>
        <begin position="1869"/>
        <end position="1880"/>
    </location>
</feature>
<feature type="compositionally biased region" description="Polar residues" evidence="2">
    <location>
        <begin position="2052"/>
        <end position="2074"/>
    </location>
</feature>
<dbReference type="GeneID" id="118418142"/>
<feature type="compositionally biased region" description="Low complexity" evidence="2">
    <location>
        <begin position="1233"/>
        <end position="1242"/>
    </location>
</feature>
<dbReference type="Pfam" id="PF00350">
    <property type="entry name" value="Dynamin_N"/>
    <property type="match status" value="1"/>
</dbReference>
<feature type="compositionally biased region" description="Low complexity" evidence="2">
    <location>
        <begin position="2181"/>
        <end position="2193"/>
    </location>
</feature>
<feature type="compositionally biased region" description="Polar residues" evidence="2">
    <location>
        <begin position="491"/>
        <end position="501"/>
    </location>
</feature>
<feature type="region of interest" description="Disordered" evidence="2">
    <location>
        <begin position="488"/>
        <end position="611"/>
    </location>
</feature>
<feature type="compositionally biased region" description="Polar residues" evidence="2">
    <location>
        <begin position="1029"/>
        <end position="1052"/>
    </location>
</feature>
<feature type="compositionally biased region" description="Basic and acidic residues" evidence="2">
    <location>
        <begin position="446"/>
        <end position="455"/>
    </location>
</feature>
<feature type="compositionally biased region" description="Basic and acidic residues" evidence="2">
    <location>
        <begin position="648"/>
        <end position="685"/>
    </location>
</feature>
<evidence type="ECO:0000313" key="5">
    <source>
        <dbReference type="RefSeq" id="XP_035679869.1"/>
    </source>
</evidence>
<feature type="compositionally biased region" description="Polar residues" evidence="2">
    <location>
        <begin position="289"/>
        <end position="326"/>
    </location>
</feature>
<feature type="compositionally biased region" description="Polar residues" evidence="2">
    <location>
        <begin position="1786"/>
        <end position="1797"/>
    </location>
</feature>
<feature type="region of interest" description="Disordered" evidence="2">
    <location>
        <begin position="160"/>
        <end position="264"/>
    </location>
</feature>
<organism evidence="4 5">
    <name type="scientific">Branchiostoma floridae</name>
    <name type="common">Florida lancelet</name>
    <name type="synonym">Amphioxus</name>
    <dbReference type="NCBI Taxonomy" id="7739"/>
    <lineage>
        <taxon>Eukaryota</taxon>
        <taxon>Metazoa</taxon>
        <taxon>Chordata</taxon>
        <taxon>Cephalochordata</taxon>
        <taxon>Leptocardii</taxon>
        <taxon>Amphioxiformes</taxon>
        <taxon>Branchiostomatidae</taxon>
        <taxon>Branchiostoma</taxon>
    </lineage>
</organism>
<feature type="compositionally biased region" description="Acidic residues" evidence="2">
    <location>
        <begin position="1315"/>
        <end position="1324"/>
    </location>
</feature>
<accession>A0A9J7LBP3</accession>
<reference evidence="5" key="2">
    <citation type="submission" date="2025-08" db="UniProtKB">
        <authorList>
            <consortium name="RefSeq"/>
        </authorList>
    </citation>
    <scope>IDENTIFICATION</scope>
    <source>
        <strain evidence="5">S238N-H82</strain>
        <tissue evidence="5">Testes</tissue>
    </source>
</reference>
<feature type="compositionally biased region" description="Low complexity" evidence="2">
    <location>
        <begin position="1648"/>
        <end position="1658"/>
    </location>
</feature>
<feature type="domain" description="FHA" evidence="3">
    <location>
        <begin position="37"/>
        <end position="93"/>
    </location>
</feature>
<feature type="compositionally biased region" description="Polar residues" evidence="2">
    <location>
        <begin position="227"/>
        <end position="251"/>
    </location>
</feature>
<dbReference type="InterPro" id="IPR008984">
    <property type="entry name" value="SMAD_FHA_dom_sf"/>
</dbReference>
<dbReference type="KEGG" id="bfo:118418142"/>
<dbReference type="CDD" id="cd00060">
    <property type="entry name" value="FHA"/>
    <property type="match status" value="1"/>
</dbReference>
<feature type="compositionally biased region" description="Acidic residues" evidence="2">
    <location>
        <begin position="1194"/>
        <end position="1214"/>
    </location>
</feature>
<feature type="region of interest" description="Disordered" evidence="2">
    <location>
        <begin position="1915"/>
        <end position="1940"/>
    </location>
</feature>
<dbReference type="RefSeq" id="XP_035679869.1">
    <property type="nucleotide sequence ID" value="XM_035823976.1"/>
</dbReference>
<dbReference type="PANTHER" id="PTHR36681">
    <property type="entry name" value="NUCLEAR GTPASE, GERMINAL CENTER-ASSOCIATED, TANDEM DUPLICATE 3"/>
    <property type="match status" value="1"/>
</dbReference>
<evidence type="ECO:0000259" key="3">
    <source>
        <dbReference type="PROSITE" id="PS50006"/>
    </source>
</evidence>
<evidence type="ECO:0000256" key="2">
    <source>
        <dbReference type="SAM" id="MobiDB-lite"/>
    </source>
</evidence>
<feature type="region of interest" description="Disordered" evidence="2">
    <location>
        <begin position="365"/>
        <end position="455"/>
    </location>
</feature>
<feature type="region of interest" description="Disordered" evidence="2">
    <location>
        <begin position="1700"/>
        <end position="1880"/>
    </location>
</feature>
<feature type="region of interest" description="Disordered" evidence="2">
    <location>
        <begin position="1953"/>
        <end position="1995"/>
    </location>
</feature>
<feature type="compositionally biased region" description="Polar residues" evidence="2">
    <location>
        <begin position="2372"/>
        <end position="2384"/>
    </location>
</feature>
<sequence length="3646" mass="400989">MTRPQNSDGRPQFYLRRISHCTLNTAANNICFSNRITFVGRGDNVHYLVSSSAWPQRIFLSRRHCRLVRSAADDSHRLIDSSMTGVYVNDVKIAGSCVLEEGDVVTFGHPKGDTIKAGTRVRQPDSEHQFVFEACQCIAENPQQEVVQTGVHKRHKQLVGAAPTTPEMLGSFRVPKTVPKRKAQSPAVLTHGRPTQGGASSIGSSETTPPSSRRRPQTRSQGRHVTNPGSRSSTRPYTTQKDVGIQSGESSLESDTDTEMGFLDETRKTMVKGKASEKDVCNHVKDNCSENPKQSAPVQSPARSTKSLGSKNQDQNGVGKKVSSTDTAEEHVEDHPLDLTLKFVQTGFANEVDLQEVSQNEHQLGVQTLDGKLTSKDNTTNNSKADKQPEDGAQEPSNEQVTVDEQKEVLQQNAQFGDEENVREEPSKHSSQDETDMDASIQQGQKDAESAKVVDNDPMVVTKAGAGAMEDGFLPTLLAVSSRDAYEDMSSGHSVQSTEDSVLSKETGEETPDIHGLVEDTLSPKKIFEESPKSPKPMEDSSGQSPDKVLVEGDPCSVEGTEIADVQTDEQEIKDTFEDKLTDVDVATMSPKPVEDSMVQSQDNVSVEDQLSLEKKEIADVSTDEQEKKDTLADKLTDVDVAAMSPKPVEDSIARSPVEDHLSLEKKEIADVPTDKQEIKDPFEDKLTDVDVATMSPKPVEYSMVQSHDDVSVEDHLSLEKKEVADVSTDEQEKKDPFPDKLTDIHEDTPVKCPDPVKNNIVQSHDNVSDESHHSAEKKKIALTDEQEMKGPIVERLTDEDGTTTSPKPVEDESIQVIQDDSSIKTSEDEQDLSSTDPSNQTEEKDSDVKIDDLTNYQYKNTTASQSEDKTMPTEGKVTDPTLTEPSVLEDEVQMSELLQSPKKPEPPCNRSAIDDTTVLQVEEDAPLTDGMEKEENDLEETNVSHTSQRTSITPSPEEKENKQVKDVSDHIVSSEPGSVDNDPSISPPSPIREQLHEKSTLKIAPNDSTAWVLKEFEDLECSPEIPTVSKTFNTKDASQDLSQRSCDVPSSENEREKETIPSSQGSNREFDSGESSDDHMGILRLSPSGRNGDNSSQSQSDVENEDVETPLSQNSTYSDFGLSGVVPFVASPTESQEDSREALYSKVVAEIQANEENTAMPTHFGTQNGDAKDNNSTTGFKKSVTWDITDSCLDTDDQEDDDPSRDDLDDDFSDRDSRFIISDSIDYRAEDNNYPSESESSSSDEEEPSNTPIEGVGLGLQMSDSEGEAEERRHSSQSVSQHKEHPSCGHQVKNQSKDVSDPQEESNEEKIENEISEPTDNEDSPSGNFPETSTQQTKTEEEKNKVLPLEEISPVDARLSQVLQTQVTGTGKLPNMKEDEEDVVKVTESNPRVVTSGISMVIESSSSHEQQNQDRDNDNERDISNPHINQEEASNSSLEESGSKGQLNTESDQSANGKLLCADNVNTHNHVEEKNTAIDDQPCVVGTEAMSGSKRPHDENDTVLPQNKRLLLDAQLEEKDNTEVEGFTSMDVTSEGCENVAEDLPCATEDSFEVQCDIPEVVDTAHLKQMSLPLILVKSRADCVRDVVLDFFAHRFFVNKISSKLDKIAEDARKQKVAEEVKKFFASDAWKEQPKTTPMEDSVEPVSEMASSDSNSSAKKRDDFTHKESSSLEVDKRKVIEHAVYEFFRKKNFAAKKKEDLGTEVTAPSVTEDKVQTMPNKRRNSEEQMLENAPEAKRHRLQEVLKDLDGPSSEGTLKVHEITPQGPQQPDVCRESIGDNREEVNSSQKYISSSENQDCKTFADIQEDNKEHEVEANQDKQNPTPERDQKDKNREEISCETSNTNDKYNTNTKDDKETDTPEEMNVAMERETSDKDGYKLETSTEEMDIHVEPEQHNDKEITVDAKEVHMEICLSTGSDSKDLDNVEVDSEDKESNSLSLVSLSAKENIMPLEESIEESPAQASEDEVLATKNLSQDDFSENGPLTTTDAVNNKDCSEIMLDTASSTHSPIEIKEVQCQDLAEVDNKVDNDVLQSDLSSTEEVRLEKPSSILPSDNGTVPPSQSKEPGQNSQEDVVPEVCNDITVQDDSGSGTDVNSDSSLPSPERYSDSESDKDSNYSDNDRFLSSNSMEYGAEYYSEEDGDESDQDDEGNNSSEDDDDDDDDDDDASSEHDDDDEDGCSSTPKSPPTSSTAEKTNIASKGCPDTEQNLEPSKAGMSGELDYANEVVIEETEKQSNEAALQGLSCDFDDDDEFSAPHINIDDIDFDDDNFGDDSIPSMETSSSLHSPITSVGKAISAQEKANKAAVQASEIKTSKNVTNVALTEDNLGLGTSRESAKDTVTKPPAFKSTSLSSSKETADTTPGVGKGKENSGTTEETPGVLSTNAGRTRRRLVDTPGKVTTDNAPRYMEQCQTILASLQGALDREPSLKDISRVQAWKKEAAKLGEKMSLPETIIAVVGDTGAGKSSLMNALLDQSSVLPTSGMRACTAVVVEVSNNDKNKNYEAEVEFLSRKEWDDELRLLLTDLIGEDGKAKRKPDPQSEAGIAWSKIKAVYGRVESYDVLSKLPHVRHLLGTTKHISKSRAREFRSEIDRYVDSMDAPPARGPGSRDRSGGQLWPIVKRVKVQIPNCEVCSSGAILVDLPGVRDSNAARDNIAKQACFHLYKDSQPEVSRNHIRALNLEDEVEQLENEINALEVEKMSLTEELDSLKEEEEVTDDELAGIQQEVNDLKEGVFELEQTVEPLGDEEVIVDDEDREQLNSLRSILEEKQNTEQETKTSLNDIRSQIADKEKEMAGVERQVSRKQKQMSVMCAKARNQYSQTQIRADFKAGIREMKRKAGMMGEDADSDDDEQEEEAGDQEEEDIARGLRVFTVSSTEYLKLTNKLTRDGPAQVFSNVNDTQIPALREFVHEMTNVRRQSGTEKQIRSLGSFVSDIASYLLDEGTKNHGTRMSAKSIFEHHLGKLKTSLQPVLGTLQTDVDRSISICIHPKLKEGVAAAASMCQAVAKKWGAPTCKENRQAGGLHYSTYKATVRRSGVYKSPTYGPIDMNEDLSSPLYNTITISWQKVFDNGTLFFSLDNCKLSILSTLKEFLLKLRTELQALGMDADRVNRVGQQQLNSTKMRLDNAVAELKEFITGQQREISRVMTPAVQTRMEPAYETCTNERGPGSFNRMRNHMDVHVAYEKDVMFDQASQFLLKQLADLEVDIVARMQVLCDQLCDDLAVLYEPFWEAPVHCTILKKHLMDDMLAIHGKVKTLFEEADLKDLPPLPEPAPQSAVSQSGPDINFSLMNTPGSSNMATGIRPTGSSPVTMVTPNQPTLRMKQELVDNHSYGTHTPSTSQYGVRQLPPGAISMNAPANAVTSRGLGPSFSGVGTHVPANMQPFQASTSTYTSLPHIKKEASPQMGYAGVSTPLLNPTAVNQFRKRTLQGMTGPSNSQATTPPVLKKVKTEEGYFVTMMGQGGQVLRFPVVQTMTQVQQNSCTQQTGAAVSPFLHTCRTAATPVHASNQSLSTIAGSYGGKTGKQPSANVATKSGKASTSTYSTGKSVTSQGLSSAKAKGASSKSQMHRPSNGQTGLIGKSTTKKGGKGKGARGTPTSVPVARQQAGPALRVKQEPRSPLRENQSRKKRKFPPDEIIDLTLDD</sequence>
<feature type="compositionally biased region" description="Polar residues" evidence="2">
    <location>
        <begin position="1427"/>
        <end position="1452"/>
    </location>
</feature>
<feature type="compositionally biased region" description="Basic and acidic residues" evidence="2">
    <location>
        <begin position="842"/>
        <end position="853"/>
    </location>
</feature>
<feature type="region of interest" description="Disordered" evidence="2">
    <location>
        <begin position="722"/>
        <end position="1008"/>
    </location>
</feature>
<dbReference type="PANTHER" id="PTHR36681:SF3">
    <property type="entry name" value="NUCLEAR GTPASE, GERMINAL CENTER-ASSOCIATED, TANDEM DUPLICATE 3"/>
    <property type="match status" value="1"/>
</dbReference>
<feature type="compositionally biased region" description="Polar residues" evidence="2">
    <location>
        <begin position="2084"/>
        <end position="2103"/>
    </location>
</feature>
<feature type="compositionally biased region" description="Polar residues" evidence="2">
    <location>
        <begin position="1973"/>
        <end position="1992"/>
    </location>
</feature>
<gene>
    <name evidence="5" type="primary">LOC118418142</name>
</gene>
<feature type="compositionally biased region" description="Basic and acidic residues" evidence="2">
    <location>
        <begin position="423"/>
        <end position="432"/>
    </location>
</feature>
<dbReference type="OrthoDB" id="3598281at2759"/>
<feature type="compositionally biased region" description="Basic residues" evidence="2">
    <location>
        <begin position="3585"/>
        <end position="3594"/>
    </location>
</feature>
<dbReference type="SUPFAM" id="SSF49879">
    <property type="entry name" value="SMAD/FHA domain"/>
    <property type="match status" value="1"/>
</dbReference>
<feature type="compositionally biased region" description="Basic and acidic residues" evidence="2">
    <location>
        <begin position="767"/>
        <end position="789"/>
    </location>
</feature>
<feature type="compositionally biased region" description="Polar residues" evidence="2">
    <location>
        <begin position="3527"/>
        <end position="3556"/>
    </location>
</feature>
<feature type="compositionally biased region" description="Basic and acidic residues" evidence="2">
    <location>
        <begin position="3615"/>
        <end position="3628"/>
    </location>
</feature>
<feature type="compositionally biased region" description="Basic and acidic residues" evidence="2">
    <location>
        <begin position="2107"/>
        <end position="2124"/>
    </location>
</feature>
<feature type="compositionally biased region" description="Low complexity" evidence="2">
    <location>
        <begin position="1397"/>
        <end position="1411"/>
    </location>
</feature>
<feature type="compositionally biased region" description="Basic and acidic residues" evidence="2">
    <location>
        <begin position="1660"/>
        <end position="1673"/>
    </location>
</feature>
<proteinExistence type="predicted"/>
<feature type="compositionally biased region" description="Polar residues" evidence="2">
    <location>
        <begin position="2279"/>
        <end position="2288"/>
    </location>
</feature>
<dbReference type="InterPro" id="IPR027417">
    <property type="entry name" value="P-loop_NTPase"/>
</dbReference>
<feature type="coiled-coil region" evidence="1">
    <location>
        <begin position="2673"/>
        <end position="2742"/>
    </location>
</feature>
<name>A0A9J7LBP3_BRAFL</name>
<feature type="compositionally biased region" description="Basic and acidic residues" evidence="2">
    <location>
        <begin position="722"/>
        <end position="750"/>
    </location>
</feature>
<dbReference type="InterPro" id="IPR000253">
    <property type="entry name" value="FHA_dom"/>
</dbReference>
<feature type="compositionally biased region" description="Basic and acidic residues" evidence="2">
    <location>
        <begin position="1069"/>
        <end position="1082"/>
    </location>
</feature>
<evidence type="ECO:0000256" key="1">
    <source>
        <dbReference type="SAM" id="Coils"/>
    </source>
</evidence>
<feature type="compositionally biased region" description="Low complexity" evidence="2">
    <location>
        <begin position="1842"/>
        <end position="1852"/>
    </location>
</feature>
<reference evidence="4" key="1">
    <citation type="journal article" date="2020" name="Nat. Ecol. Evol.">
        <title>Deeply conserved synteny resolves early events in vertebrate evolution.</title>
        <authorList>
            <person name="Simakov O."/>
            <person name="Marletaz F."/>
            <person name="Yue J.X."/>
            <person name="O'Connell B."/>
            <person name="Jenkins J."/>
            <person name="Brandt A."/>
            <person name="Calef R."/>
            <person name="Tung C.H."/>
            <person name="Huang T.K."/>
            <person name="Schmutz J."/>
            <person name="Satoh N."/>
            <person name="Yu J.K."/>
            <person name="Putnam N.H."/>
            <person name="Green R.E."/>
            <person name="Rokhsar D.S."/>
        </authorList>
    </citation>
    <scope>NUCLEOTIDE SEQUENCE [LARGE SCALE GENOMIC DNA]</scope>
    <source>
        <strain evidence="4">S238N-H82</strain>
    </source>
</reference>
<feature type="compositionally biased region" description="Polar residues" evidence="2">
    <location>
        <begin position="942"/>
        <end position="955"/>
    </location>
</feature>
<feature type="compositionally biased region" description="Basic and acidic residues" evidence="2">
    <location>
        <begin position="502"/>
        <end position="539"/>
    </location>
</feature>
<feature type="region of interest" description="Disordered" evidence="2">
    <location>
        <begin position="643"/>
        <end position="685"/>
    </location>
</feature>
<feature type="compositionally biased region" description="Basic and acidic residues" evidence="2">
    <location>
        <begin position="957"/>
        <end position="970"/>
    </location>
</feature>
<feature type="compositionally biased region" description="Basic and acidic residues" evidence="2">
    <location>
        <begin position="1773"/>
        <end position="1785"/>
    </location>
</feature>